<evidence type="ECO:0000313" key="3">
    <source>
        <dbReference type="Proteomes" id="UP000275385"/>
    </source>
</evidence>
<feature type="compositionally biased region" description="Polar residues" evidence="1">
    <location>
        <begin position="14"/>
        <end position="26"/>
    </location>
</feature>
<sequence>MRCKPSHQAHLAESNPNGPRGSTGTPSRHRDWHIGPATAIASLRSVTAPLLSIRDELCLYTTRYLTQASYEDTHAPRLPRWWGSLDDRKVVITAGRGGSSVMANYLIVETAPRRNGHAVVTSANMHSSCGTTHRQGPAQYRPD</sequence>
<gene>
    <name evidence="2" type="ORF">DL546_005398</name>
</gene>
<feature type="region of interest" description="Disordered" evidence="1">
    <location>
        <begin position="1"/>
        <end position="32"/>
    </location>
</feature>
<comment type="caution">
    <text evidence="2">The sequence shown here is derived from an EMBL/GenBank/DDBJ whole genome shotgun (WGS) entry which is preliminary data.</text>
</comment>
<name>A0A420YEQ0_9PEZI</name>
<dbReference type="EMBL" id="QVQW01000014">
    <property type="protein sequence ID" value="RKU46402.1"/>
    <property type="molecule type" value="Genomic_DNA"/>
</dbReference>
<feature type="region of interest" description="Disordered" evidence="1">
    <location>
        <begin position="123"/>
        <end position="143"/>
    </location>
</feature>
<organism evidence="2 3">
    <name type="scientific">Coniochaeta pulveracea</name>
    <dbReference type="NCBI Taxonomy" id="177199"/>
    <lineage>
        <taxon>Eukaryota</taxon>
        <taxon>Fungi</taxon>
        <taxon>Dikarya</taxon>
        <taxon>Ascomycota</taxon>
        <taxon>Pezizomycotina</taxon>
        <taxon>Sordariomycetes</taxon>
        <taxon>Sordariomycetidae</taxon>
        <taxon>Coniochaetales</taxon>
        <taxon>Coniochaetaceae</taxon>
        <taxon>Coniochaeta</taxon>
    </lineage>
</organism>
<dbReference type="Proteomes" id="UP000275385">
    <property type="component" value="Unassembled WGS sequence"/>
</dbReference>
<proteinExistence type="predicted"/>
<protein>
    <submittedName>
        <fullName evidence="2">Uncharacterized protein</fullName>
    </submittedName>
</protein>
<feature type="compositionally biased region" description="Polar residues" evidence="1">
    <location>
        <begin position="123"/>
        <end position="134"/>
    </location>
</feature>
<evidence type="ECO:0000256" key="1">
    <source>
        <dbReference type="SAM" id="MobiDB-lite"/>
    </source>
</evidence>
<keyword evidence="3" id="KW-1185">Reference proteome</keyword>
<dbReference type="AlphaFoldDB" id="A0A420YEQ0"/>
<accession>A0A420YEQ0</accession>
<evidence type="ECO:0000313" key="2">
    <source>
        <dbReference type="EMBL" id="RKU46402.1"/>
    </source>
</evidence>
<reference evidence="2 3" key="1">
    <citation type="submission" date="2018-08" db="EMBL/GenBank/DDBJ databases">
        <title>Draft genome of the lignicolous fungus Coniochaeta pulveracea.</title>
        <authorList>
            <person name="Borstlap C.J."/>
            <person name="De Witt R.N."/>
            <person name="Botha A."/>
            <person name="Volschenk H."/>
        </authorList>
    </citation>
    <scope>NUCLEOTIDE SEQUENCE [LARGE SCALE GENOMIC DNA]</scope>
    <source>
        <strain evidence="2 3">CAB683</strain>
    </source>
</reference>